<dbReference type="Gene3D" id="1.10.357.10">
    <property type="entry name" value="Tetracycline Repressor, domain 2"/>
    <property type="match status" value="1"/>
</dbReference>
<dbReference type="InterPro" id="IPR009057">
    <property type="entry name" value="Homeodomain-like_sf"/>
</dbReference>
<protein>
    <submittedName>
        <fullName evidence="1">TetR family transcriptional regulator</fullName>
    </submittedName>
</protein>
<reference evidence="1 2" key="1">
    <citation type="submission" date="2019-10" db="EMBL/GenBank/DDBJ databases">
        <title>Whole genome shotgun sequence of Acrocarpospora pleiomorpha NBRC 16267.</title>
        <authorList>
            <person name="Ichikawa N."/>
            <person name="Kimura A."/>
            <person name="Kitahashi Y."/>
            <person name="Komaki H."/>
            <person name="Oguchi A."/>
        </authorList>
    </citation>
    <scope>NUCLEOTIDE SEQUENCE [LARGE SCALE GENOMIC DNA]</scope>
    <source>
        <strain evidence="1 2">NBRC 16267</strain>
    </source>
</reference>
<comment type="caution">
    <text evidence="1">The sequence shown here is derived from an EMBL/GenBank/DDBJ whole genome shotgun (WGS) entry which is preliminary data.</text>
</comment>
<dbReference type="SUPFAM" id="SSF46689">
    <property type="entry name" value="Homeodomain-like"/>
    <property type="match status" value="1"/>
</dbReference>
<organism evidence="1 2">
    <name type="scientific">Acrocarpospora pleiomorpha</name>
    <dbReference type="NCBI Taxonomy" id="90975"/>
    <lineage>
        <taxon>Bacteria</taxon>
        <taxon>Bacillati</taxon>
        <taxon>Actinomycetota</taxon>
        <taxon>Actinomycetes</taxon>
        <taxon>Streptosporangiales</taxon>
        <taxon>Streptosporangiaceae</taxon>
        <taxon>Acrocarpospora</taxon>
    </lineage>
</organism>
<dbReference type="EMBL" id="BLAF01000008">
    <property type="protein sequence ID" value="GES18770.1"/>
    <property type="molecule type" value="Genomic_DNA"/>
</dbReference>
<dbReference type="SUPFAM" id="SSF48498">
    <property type="entry name" value="Tetracyclin repressor-like, C-terminal domain"/>
    <property type="match status" value="1"/>
</dbReference>
<accession>A0A5M3XCD4</accession>
<dbReference type="RefSeq" id="WP_246264241.1">
    <property type="nucleotide sequence ID" value="NZ_BAAAHM010000012.1"/>
</dbReference>
<proteinExistence type="predicted"/>
<evidence type="ECO:0000313" key="1">
    <source>
        <dbReference type="EMBL" id="GES18770.1"/>
    </source>
</evidence>
<dbReference type="AlphaFoldDB" id="A0A5M3XCD4"/>
<keyword evidence="2" id="KW-1185">Reference proteome</keyword>
<dbReference type="InterPro" id="IPR036271">
    <property type="entry name" value="Tet_transcr_reg_TetR-rel_C_sf"/>
</dbReference>
<sequence length="235" mass="24939">MTASARVGGRRPQICVDDIVRVGRELGMAALSVKAVAAELGVTATALYRYVEGRRGLERLVGESILADLDLHDTPGHDIERHLLSFALQLRAFTLTHPGMARYLQLLFPRGDGGRRLLTAEVEALVRRGYSPDAAVVLSGAVASLTIAVAASEEHGVAAEREDAGDLDRERQAAIAGLAVDEQLAAAHVALPPVHRQEYVRLLLTGAIRGLVQAAPPGRPVTRIIADLATTGEGL</sequence>
<gene>
    <name evidence="1" type="ORF">Aple_016650</name>
</gene>
<dbReference type="Proteomes" id="UP000377595">
    <property type="component" value="Unassembled WGS sequence"/>
</dbReference>
<name>A0A5M3XCD4_9ACTN</name>
<evidence type="ECO:0000313" key="2">
    <source>
        <dbReference type="Proteomes" id="UP000377595"/>
    </source>
</evidence>